<dbReference type="Proteomes" id="UP000075886">
    <property type="component" value="Unassembled WGS sequence"/>
</dbReference>
<dbReference type="EnsemblMetazoa" id="AFAF007268-RA">
    <property type="protein sequence ID" value="AFAF007268-PA"/>
    <property type="gene ID" value="AFAF007268"/>
</dbReference>
<accession>A0A182QC84</accession>
<sequence length="169" mass="19907">MFHHMRFDDIPAVWKPGLFKDSNSKAKERLRQLLERILGKIQQRELKQRHAFLRQGAYVVSRNNQRREQLRPVQDRERDVIQPVFRRIDRGNRAHAEETRIELMKLIIGQLQVLQVWTEQQPLQSITGHIEPGDEIVPVEDIDCRETVGGEIERADWNVRKKNCTGQGV</sequence>
<name>A0A182QC84_9DIPT</name>
<reference evidence="1" key="2">
    <citation type="submission" date="2020-05" db="UniProtKB">
        <authorList>
            <consortium name="EnsemblMetazoa"/>
        </authorList>
    </citation>
    <scope>IDENTIFICATION</scope>
    <source>
        <strain evidence="1">FAR1</strain>
    </source>
</reference>
<protein>
    <submittedName>
        <fullName evidence="1">Uncharacterized protein</fullName>
    </submittedName>
</protein>
<organism evidence="1 2">
    <name type="scientific">Anopheles farauti</name>
    <dbReference type="NCBI Taxonomy" id="69004"/>
    <lineage>
        <taxon>Eukaryota</taxon>
        <taxon>Metazoa</taxon>
        <taxon>Ecdysozoa</taxon>
        <taxon>Arthropoda</taxon>
        <taxon>Hexapoda</taxon>
        <taxon>Insecta</taxon>
        <taxon>Pterygota</taxon>
        <taxon>Neoptera</taxon>
        <taxon>Endopterygota</taxon>
        <taxon>Diptera</taxon>
        <taxon>Nematocera</taxon>
        <taxon>Culicoidea</taxon>
        <taxon>Culicidae</taxon>
        <taxon>Anophelinae</taxon>
        <taxon>Anopheles</taxon>
    </lineage>
</organism>
<reference evidence="2" key="1">
    <citation type="submission" date="2014-01" db="EMBL/GenBank/DDBJ databases">
        <title>The Genome Sequence of Anopheles farauti FAR1 (V2).</title>
        <authorList>
            <consortium name="The Broad Institute Genomics Platform"/>
            <person name="Neafsey D.E."/>
            <person name="Besansky N."/>
            <person name="Howell P."/>
            <person name="Walton C."/>
            <person name="Young S.K."/>
            <person name="Zeng Q."/>
            <person name="Gargeya S."/>
            <person name="Fitzgerald M."/>
            <person name="Haas B."/>
            <person name="Abouelleil A."/>
            <person name="Allen A.W."/>
            <person name="Alvarado L."/>
            <person name="Arachchi H.M."/>
            <person name="Berlin A.M."/>
            <person name="Chapman S.B."/>
            <person name="Gainer-Dewar J."/>
            <person name="Goldberg J."/>
            <person name="Griggs A."/>
            <person name="Gujja S."/>
            <person name="Hansen M."/>
            <person name="Howarth C."/>
            <person name="Imamovic A."/>
            <person name="Ireland A."/>
            <person name="Larimer J."/>
            <person name="McCowan C."/>
            <person name="Murphy C."/>
            <person name="Pearson M."/>
            <person name="Poon T.W."/>
            <person name="Priest M."/>
            <person name="Roberts A."/>
            <person name="Saif S."/>
            <person name="Shea T."/>
            <person name="Sisk P."/>
            <person name="Sykes S."/>
            <person name="Wortman J."/>
            <person name="Nusbaum C."/>
            <person name="Birren B."/>
        </authorList>
    </citation>
    <scope>NUCLEOTIDE SEQUENCE [LARGE SCALE GENOMIC DNA]</scope>
    <source>
        <strain evidence="2">FAR1</strain>
    </source>
</reference>
<evidence type="ECO:0000313" key="1">
    <source>
        <dbReference type="EnsemblMetazoa" id="AFAF007268-PA"/>
    </source>
</evidence>
<proteinExistence type="predicted"/>
<dbReference type="VEuPathDB" id="VectorBase:AFAF007268"/>
<dbReference type="EMBL" id="AXCN02000434">
    <property type="status" value="NOT_ANNOTATED_CDS"/>
    <property type="molecule type" value="Genomic_DNA"/>
</dbReference>
<keyword evidence="2" id="KW-1185">Reference proteome</keyword>
<dbReference type="AlphaFoldDB" id="A0A182QC84"/>
<evidence type="ECO:0000313" key="2">
    <source>
        <dbReference type="Proteomes" id="UP000075886"/>
    </source>
</evidence>